<dbReference type="RefSeq" id="XP_064654690.1">
    <property type="nucleotide sequence ID" value="XM_064807317.1"/>
</dbReference>
<accession>A0AAV9NWW4</accession>
<feature type="compositionally biased region" description="Polar residues" evidence="1">
    <location>
        <begin position="200"/>
        <end position="220"/>
    </location>
</feature>
<feature type="region of interest" description="Disordered" evidence="1">
    <location>
        <begin position="136"/>
        <end position="246"/>
    </location>
</feature>
<protein>
    <submittedName>
        <fullName evidence="2">Uncharacterized protein</fullName>
    </submittedName>
</protein>
<name>A0AAV9NWW4_9PEZI</name>
<evidence type="ECO:0000313" key="2">
    <source>
        <dbReference type="EMBL" id="KAK5164397.1"/>
    </source>
</evidence>
<evidence type="ECO:0000256" key="1">
    <source>
        <dbReference type="SAM" id="MobiDB-lite"/>
    </source>
</evidence>
<feature type="compositionally biased region" description="Basic and acidic residues" evidence="1">
    <location>
        <begin position="221"/>
        <end position="240"/>
    </location>
</feature>
<evidence type="ECO:0000313" key="3">
    <source>
        <dbReference type="Proteomes" id="UP001337655"/>
    </source>
</evidence>
<feature type="compositionally biased region" description="Pro residues" evidence="1">
    <location>
        <begin position="188"/>
        <end position="199"/>
    </location>
</feature>
<dbReference type="EMBL" id="JAVRRT010000020">
    <property type="protein sequence ID" value="KAK5164397.1"/>
    <property type="molecule type" value="Genomic_DNA"/>
</dbReference>
<dbReference type="AlphaFoldDB" id="A0AAV9NWW4"/>
<keyword evidence="3" id="KW-1185">Reference proteome</keyword>
<dbReference type="Proteomes" id="UP001337655">
    <property type="component" value="Unassembled WGS sequence"/>
</dbReference>
<sequence>MKTGICYPCTVDGNYQCDLLSNGAPCTQYRDKIINRGKSCICVDTTKTIEEYRADAERDRQNTLAKSNQQREAMVLSAQNQRQQTINSPAYGQQYPPQQPMIQYPAYQQPPQTPPGMVMVPAQYVVQAPYGQPSQSFHFGHYNPNAGMHQFTGSGPAQGQVHMSKGQKRAKKQRAVKRQGALQQNHQLPPPRNSDPPQPGNFQQQLLMNQESQRQAQMSNNRERGREHGDDAETRDRTDEVASQTSAALEEARLEYQRRLKINQWTAENQKGPNNDKIHRPTVLAGQGGQHLLTLPGLQAIRDGSNTGGVGGVPADGSPRNRPL</sequence>
<proteinExistence type="predicted"/>
<comment type="caution">
    <text evidence="2">The sequence shown here is derived from an EMBL/GenBank/DDBJ whole genome shotgun (WGS) entry which is preliminary data.</text>
</comment>
<dbReference type="GeneID" id="89931423"/>
<feature type="region of interest" description="Disordered" evidence="1">
    <location>
        <begin position="303"/>
        <end position="324"/>
    </location>
</feature>
<feature type="compositionally biased region" description="Basic residues" evidence="1">
    <location>
        <begin position="165"/>
        <end position="177"/>
    </location>
</feature>
<organism evidence="2 3">
    <name type="scientific">Saxophila tyrrhenica</name>
    <dbReference type="NCBI Taxonomy" id="1690608"/>
    <lineage>
        <taxon>Eukaryota</taxon>
        <taxon>Fungi</taxon>
        <taxon>Dikarya</taxon>
        <taxon>Ascomycota</taxon>
        <taxon>Pezizomycotina</taxon>
        <taxon>Dothideomycetes</taxon>
        <taxon>Dothideomycetidae</taxon>
        <taxon>Mycosphaerellales</taxon>
        <taxon>Extremaceae</taxon>
        <taxon>Saxophila</taxon>
    </lineage>
</organism>
<reference evidence="2 3" key="1">
    <citation type="submission" date="2023-08" db="EMBL/GenBank/DDBJ databases">
        <title>Black Yeasts Isolated from many extreme environments.</title>
        <authorList>
            <person name="Coleine C."/>
            <person name="Stajich J.E."/>
            <person name="Selbmann L."/>
        </authorList>
    </citation>
    <scope>NUCLEOTIDE SEQUENCE [LARGE SCALE GENOMIC DNA]</scope>
    <source>
        <strain evidence="2 3">CCFEE 5935</strain>
    </source>
</reference>
<gene>
    <name evidence="2" type="ORF">LTR77_010093</name>
</gene>